<gene>
    <name evidence="3" type="ORF">MKW98_016257</name>
</gene>
<evidence type="ECO:0000256" key="1">
    <source>
        <dbReference type="PROSITE-ProRule" id="PRU00285"/>
    </source>
</evidence>
<dbReference type="EMBL" id="JAJJMB010010581">
    <property type="protein sequence ID" value="KAI3907613.1"/>
    <property type="molecule type" value="Genomic_DNA"/>
</dbReference>
<dbReference type="InterPro" id="IPR008978">
    <property type="entry name" value="HSP20-like_chaperone"/>
</dbReference>
<protein>
    <recommendedName>
        <fullName evidence="2">SHSP domain-containing protein</fullName>
    </recommendedName>
</protein>
<proteinExistence type="inferred from homology"/>
<comment type="similarity">
    <text evidence="1">Belongs to the small heat shock protein (HSP20) family.</text>
</comment>
<dbReference type="InterPro" id="IPR002068">
    <property type="entry name" value="A-crystallin/Hsp20_dom"/>
</dbReference>
<dbReference type="PROSITE" id="PS01031">
    <property type="entry name" value="SHSP"/>
    <property type="match status" value="1"/>
</dbReference>
<name>A0AAD4SH39_9MAGN</name>
<keyword evidence="4" id="KW-1185">Reference proteome</keyword>
<evidence type="ECO:0000313" key="4">
    <source>
        <dbReference type="Proteomes" id="UP001202328"/>
    </source>
</evidence>
<evidence type="ECO:0000313" key="3">
    <source>
        <dbReference type="EMBL" id="KAI3907613.1"/>
    </source>
</evidence>
<reference evidence="3" key="1">
    <citation type="submission" date="2022-04" db="EMBL/GenBank/DDBJ databases">
        <title>A functionally conserved STORR gene fusion in Papaver species that diverged 16.8 million years ago.</title>
        <authorList>
            <person name="Catania T."/>
        </authorList>
    </citation>
    <scope>NUCLEOTIDE SEQUENCE</scope>
    <source>
        <strain evidence="3">S-188037</strain>
    </source>
</reference>
<feature type="domain" description="SHSP" evidence="2">
    <location>
        <begin position="1"/>
        <end position="88"/>
    </location>
</feature>
<organism evidence="3 4">
    <name type="scientific">Papaver atlanticum</name>
    <dbReference type="NCBI Taxonomy" id="357466"/>
    <lineage>
        <taxon>Eukaryota</taxon>
        <taxon>Viridiplantae</taxon>
        <taxon>Streptophyta</taxon>
        <taxon>Embryophyta</taxon>
        <taxon>Tracheophyta</taxon>
        <taxon>Spermatophyta</taxon>
        <taxon>Magnoliopsida</taxon>
        <taxon>Ranunculales</taxon>
        <taxon>Papaveraceae</taxon>
        <taxon>Papaveroideae</taxon>
        <taxon>Papaver</taxon>
    </lineage>
</organism>
<dbReference type="CDD" id="cd06464">
    <property type="entry name" value="ACD_sHsps-like"/>
    <property type="match status" value="1"/>
</dbReference>
<dbReference type="SUPFAM" id="SSF49764">
    <property type="entry name" value="HSP20-like chaperones"/>
    <property type="match status" value="1"/>
</dbReference>
<accession>A0AAD4SH39</accession>
<sequence>MATTHTEMNNSYVFIIDLDGQKISNGRVDVKVETDGIICIGFNYVVPLVSCVYRTRKKFDLPRDANLDEISAVSHKGMLIVMWVQNTA</sequence>
<evidence type="ECO:0000259" key="2">
    <source>
        <dbReference type="PROSITE" id="PS01031"/>
    </source>
</evidence>
<comment type="caution">
    <text evidence="3">The sequence shown here is derived from an EMBL/GenBank/DDBJ whole genome shotgun (WGS) entry which is preliminary data.</text>
</comment>
<dbReference type="AlphaFoldDB" id="A0AAD4SH39"/>
<dbReference type="Proteomes" id="UP001202328">
    <property type="component" value="Unassembled WGS sequence"/>
</dbReference>